<dbReference type="Proteomes" id="UP001558652">
    <property type="component" value="Unassembled WGS sequence"/>
</dbReference>
<evidence type="ECO:0000256" key="6">
    <source>
        <dbReference type="RuleBase" id="RU280814"/>
    </source>
</evidence>
<comment type="subcellular location">
    <subcellularLocation>
        <location evidence="1 6">Membrane</location>
        <topology evidence="1 6">Multi-pass membrane protein</topology>
    </subcellularLocation>
</comment>
<evidence type="ECO:0000256" key="2">
    <source>
        <dbReference type="ARBA" id="ARBA00009671"/>
    </source>
</evidence>
<feature type="domain" description="Anoctamin transmembrane" evidence="8">
    <location>
        <begin position="1"/>
        <end position="227"/>
    </location>
</feature>
<dbReference type="Pfam" id="PF04547">
    <property type="entry name" value="Anoctamin"/>
    <property type="match status" value="1"/>
</dbReference>
<reference evidence="9 10" key="1">
    <citation type="submission" date="2024-07" db="EMBL/GenBank/DDBJ databases">
        <title>Chromosome-level genome assembly of the water stick insect Ranatra chinensis (Heteroptera: Nepidae).</title>
        <authorList>
            <person name="Liu X."/>
        </authorList>
    </citation>
    <scope>NUCLEOTIDE SEQUENCE [LARGE SCALE GENOMIC DNA]</scope>
    <source>
        <strain evidence="9">Cailab_2021Rc</strain>
        <tissue evidence="9">Muscle</tissue>
    </source>
</reference>
<dbReference type="PANTHER" id="PTHR12308:SF83">
    <property type="entry name" value="ANOCTAMIN"/>
    <property type="match status" value="1"/>
</dbReference>
<evidence type="ECO:0000256" key="5">
    <source>
        <dbReference type="ARBA" id="ARBA00023136"/>
    </source>
</evidence>
<comment type="caution">
    <text evidence="9">The sequence shown here is derived from an EMBL/GenBank/DDBJ whole genome shotgun (WGS) entry which is preliminary data.</text>
</comment>
<organism evidence="9 10">
    <name type="scientific">Ranatra chinensis</name>
    <dbReference type="NCBI Taxonomy" id="642074"/>
    <lineage>
        <taxon>Eukaryota</taxon>
        <taxon>Metazoa</taxon>
        <taxon>Ecdysozoa</taxon>
        <taxon>Arthropoda</taxon>
        <taxon>Hexapoda</taxon>
        <taxon>Insecta</taxon>
        <taxon>Pterygota</taxon>
        <taxon>Neoptera</taxon>
        <taxon>Paraneoptera</taxon>
        <taxon>Hemiptera</taxon>
        <taxon>Heteroptera</taxon>
        <taxon>Panheteroptera</taxon>
        <taxon>Nepomorpha</taxon>
        <taxon>Nepidae</taxon>
        <taxon>Ranatrinae</taxon>
        <taxon>Ranatra</taxon>
    </lineage>
</organism>
<dbReference type="EMBL" id="JBFDAA010000020">
    <property type="protein sequence ID" value="KAL1115350.1"/>
    <property type="molecule type" value="Genomic_DNA"/>
</dbReference>
<protein>
    <recommendedName>
        <fullName evidence="6">Anoctamin</fullName>
    </recommendedName>
</protein>
<evidence type="ECO:0000313" key="9">
    <source>
        <dbReference type="EMBL" id="KAL1115350.1"/>
    </source>
</evidence>
<evidence type="ECO:0000256" key="4">
    <source>
        <dbReference type="ARBA" id="ARBA00022989"/>
    </source>
</evidence>
<gene>
    <name evidence="9" type="ORF">AAG570_007380</name>
</gene>
<proteinExistence type="inferred from homology"/>
<evidence type="ECO:0000313" key="10">
    <source>
        <dbReference type="Proteomes" id="UP001558652"/>
    </source>
</evidence>
<keyword evidence="10" id="KW-1185">Reference proteome</keyword>
<evidence type="ECO:0000259" key="8">
    <source>
        <dbReference type="Pfam" id="PF04547"/>
    </source>
</evidence>
<comment type="caution">
    <text evidence="6">Lacks conserved residue(s) required for the propagation of feature annotation.</text>
</comment>
<dbReference type="GO" id="GO:0016020">
    <property type="term" value="C:membrane"/>
    <property type="evidence" value="ECO:0007669"/>
    <property type="project" value="UniProtKB-SubCell"/>
</dbReference>
<dbReference type="InterPro" id="IPR007632">
    <property type="entry name" value="Anoctamin"/>
</dbReference>
<evidence type="ECO:0000256" key="7">
    <source>
        <dbReference type="SAM" id="MobiDB-lite"/>
    </source>
</evidence>
<keyword evidence="4 6" id="KW-1133">Transmembrane helix</keyword>
<feature type="transmembrane region" description="Helical" evidence="6">
    <location>
        <begin position="192"/>
        <end position="213"/>
    </location>
</feature>
<accession>A0ABD0XXK5</accession>
<feature type="transmembrane region" description="Helical" evidence="6">
    <location>
        <begin position="85"/>
        <end position="108"/>
    </location>
</feature>
<dbReference type="AlphaFoldDB" id="A0ABD0XXK5"/>
<feature type="region of interest" description="Disordered" evidence="7">
    <location>
        <begin position="239"/>
        <end position="272"/>
    </location>
</feature>
<dbReference type="InterPro" id="IPR049452">
    <property type="entry name" value="Anoctamin_TM"/>
</dbReference>
<dbReference type="PANTHER" id="PTHR12308">
    <property type="entry name" value="ANOCTAMIN"/>
    <property type="match status" value="1"/>
</dbReference>
<name>A0ABD0XXK5_9HEMI</name>
<feature type="compositionally biased region" description="Low complexity" evidence="7">
    <location>
        <begin position="254"/>
        <end position="263"/>
    </location>
</feature>
<keyword evidence="3 6" id="KW-0812">Transmembrane</keyword>
<evidence type="ECO:0000256" key="3">
    <source>
        <dbReference type="ARBA" id="ARBA00022692"/>
    </source>
</evidence>
<sequence>MELCIQLAVIMVGQQAYNGIIEMLIPWFNTLRIRRWLGVGSKEREAAGGSAPLAPACRQWTEDYKLLDWGPRGLFYEYLEMVMQYGFVTLFVTAFPLAPVFALLNNVFEMRLDAKKFLKFYRRPVPRRAPDIGAFIIAFSSNFVPRLVYMVTVSGGDDSGYLEHSLSYFDTTDFAPGTAPRQPTVNATMCRLAFIVIFQNVVSVVMIGVQWCIPDVPSKLRDRIKREAYLTNELIIRHETEARSRHHPPPPLRSPSSTQSPDPSSSPPTGMY</sequence>
<comment type="similarity">
    <text evidence="2 6">Belongs to the anoctamin family.</text>
</comment>
<evidence type="ECO:0000256" key="1">
    <source>
        <dbReference type="ARBA" id="ARBA00004141"/>
    </source>
</evidence>
<keyword evidence="5 6" id="KW-0472">Membrane</keyword>